<name>A0A0L0HCG6_SPIPD</name>
<dbReference type="EMBL" id="KQ257460">
    <property type="protein sequence ID" value="KNC98631.1"/>
    <property type="molecule type" value="Genomic_DNA"/>
</dbReference>
<dbReference type="InterPro" id="IPR008978">
    <property type="entry name" value="HSP20-like_chaperone"/>
</dbReference>
<dbReference type="CDD" id="cd06464">
    <property type="entry name" value="ACD_sHsps-like"/>
    <property type="match status" value="1"/>
</dbReference>
<evidence type="ECO:0000256" key="1">
    <source>
        <dbReference type="ARBA" id="ARBA00023016"/>
    </source>
</evidence>
<dbReference type="InterPro" id="IPR002068">
    <property type="entry name" value="A-crystallin/Hsp20_dom"/>
</dbReference>
<keyword evidence="6" id="KW-1185">Reference proteome</keyword>
<dbReference type="AlphaFoldDB" id="A0A0L0HCG6"/>
<evidence type="ECO:0000256" key="3">
    <source>
        <dbReference type="RuleBase" id="RU003616"/>
    </source>
</evidence>
<dbReference type="PROSITE" id="PS01031">
    <property type="entry name" value="SHSP"/>
    <property type="match status" value="1"/>
</dbReference>
<dbReference type="eggNOG" id="KOG0710">
    <property type="taxonomic scope" value="Eukaryota"/>
</dbReference>
<evidence type="ECO:0000313" key="6">
    <source>
        <dbReference type="Proteomes" id="UP000053201"/>
    </source>
</evidence>
<sequence>MSIVRRLLPSLTNVFEHNPHGITSRFRPGSAQSALAPIGISDDVFNPLAALANIRAPVPAVDVKERPDAYIIEAEVPGLPRSNIDLEVVDDHTLALEGRFEDVREVSPPNIEAADTAGTSDKTDLAQADTSTNIAPANEKVWSRERVIGSFRRLFTFPDKIDAEKISAKLKDGVLQVEIPKEETQGRKVRIAE</sequence>
<reference evidence="5 6" key="1">
    <citation type="submission" date="2009-08" db="EMBL/GenBank/DDBJ databases">
        <title>The Genome Sequence of Spizellomyces punctatus strain DAOM BR117.</title>
        <authorList>
            <consortium name="The Broad Institute Genome Sequencing Platform"/>
            <person name="Russ C."/>
            <person name="Cuomo C."/>
            <person name="Shea T."/>
            <person name="Young S.K."/>
            <person name="Zeng Q."/>
            <person name="Koehrsen M."/>
            <person name="Haas B."/>
            <person name="Borodovsky M."/>
            <person name="Guigo R."/>
            <person name="Alvarado L."/>
            <person name="Berlin A."/>
            <person name="Bochicchio J."/>
            <person name="Borenstein D."/>
            <person name="Chapman S."/>
            <person name="Chen Z."/>
            <person name="Engels R."/>
            <person name="Freedman E."/>
            <person name="Gellesch M."/>
            <person name="Goldberg J."/>
            <person name="Griggs A."/>
            <person name="Gujja S."/>
            <person name="Heiman D."/>
            <person name="Hepburn T."/>
            <person name="Howarth C."/>
            <person name="Jen D."/>
            <person name="Larson L."/>
            <person name="Lewis B."/>
            <person name="Mehta T."/>
            <person name="Park D."/>
            <person name="Pearson M."/>
            <person name="Roberts A."/>
            <person name="Saif S."/>
            <person name="Shenoy N."/>
            <person name="Sisk P."/>
            <person name="Stolte C."/>
            <person name="Sykes S."/>
            <person name="Thomson T."/>
            <person name="Walk T."/>
            <person name="White J."/>
            <person name="Yandava C."/>
            <person name="Burger G."/>
            <person name="Gray M.W."/>
            <person name="Holland P.W.H."/>
            <person name="King N."/>
            <person name="Lang F.B.F."/>
            <person name="Roger A.J."/>
            <person name="Ruiz-Trillo I."/>
            <person name="Lander E."/>
            <person name="Nusbaum C."/>
        </authorList>
    </citation>
    <scope>NUCLEOTIDE SEQUENCE [LARGE SCALE GENOMIC DNA]</scope>
    <source>
        <strain evidence="5 6">DAOM BR117</strain>
    </source>
</reference>
<dbReference type="GeneID" id="27689631"/>
<dbReference type="Pfam" id="PF00011">
    <property type="entry name" value="HSP20"/>
    <property type="match status" value="1"/>
</dbReference>
<dbReference type="SUPFAM" id="SSF49764">
    <property type="entry name" value="HSP20-like chaperones"/>
    <property type="match status" value="1"/>
</dbReference>
<gene>
    <name evidence="5" type="ORF">SPPG_06313</name>
</gene>
<dbReference type="VEuPathDB" id="FungiDB:SPPG_06313"/>
<dbReference type="InterPro" id="IPR031107">
    <property type="entry name" value="Small_HSP"/>
</dbReference>
<accession>A0A0L0HCG6</accession>
<comment type="similarity">
    <text evidence="2 3">Belongs to the small heat shock protein (HSP20) family.</text>
</comment>
<dbReference type="OMA" id="SHHAKVE"/>
<evidence type="ECO:0000313" key="5">
    <source>
        <dbReference type="EMBL" id="KNC98631.1"/>
    </source>
</evidence>
<organism evidence="5 6">
    <name type="scientific">Spizellomyces punctatus (strain DAOM BR117)</name>
    <dbReference type="NCBI Taxonomy" id="645134"/>
    <lineage>
        <taxon>Eukaryota</taxon>
        <taxon>Fungi</taxon>
        <taxon>Fungi incertae sedis</taxon>
        <taxon>Chytridiomycota</taxon>
        <taxon>Chytridiomycota incertae sedis</taxon>
        <taxon>Chytridiomycetes</taxon>
        <taxon>Spizellomycetales</taxon>
        <taxon>Spizellomycetaceae</taxon>
        <taxon>Spizellomyces</taxon>
    </lineage>
</organism>
<feature type="domain" description="SHSP" evidence="4">
    <location>
        <begin position="49"/>
        <end position="193"/>
    </location>
</feature>
<dbReference type="PANTHER" id="PTHR11527">
    <property type="entry name" value="HEAT-SHOCK PROTEIN 20 FAMILY MEMBER"/>
    <property type="match status" value="1"/>
</dbReference>
<proteinExistence type="inferred from homology"/>
<dbReference type="OrthoDB" id="1431247at2759"/>
<protein>
    <recommendedName>
        <fullName evidence="4">SHSP domain-containing protein</fullName>
    </recommendedName>
</protein>
<keyword evidence="1" id="KW-0346">Stress response</keyword>
<dbReference type="Gene3D" id="2.60.40.790">
    <property type="match status" value="1"/>
</dbReference>
<dbReference type="InParanoid" id="A0A0L0HCG6"/>
<evidence type="ECO:0000259" key="4">
    <source>
        <dbReference type="PROSITE" id="PS01031"/>
    </source>
</evidence>
<dbReference type="STRING" id="645134.A0A0L0HCG6"/>
<evidence type="ECO:0000256" key="2">
    <source>
        <dbReference type="PROSITE-ProRule" id="PRU00285"/>
    </source>
</evidence>
<dbReference type="Proteomes" id="UP000053201">
    <property type="component" value="Unassembled WGS sequence"/>
</dbReference>
<dbReference type="RefSeq" id="XP_016606671.1">
    <property type="nucleotide sequence ID" value="XM_016754527.1"/>
</dbReference>